<evidence type="ECO:0000313" key="3">
    <source>
        <dbReference type="Proteomes" id="UP001139474"/>
    </source>
</evidence>
<reference evidence="2" key="1">
    <citation type="submission" date="2022-06" db="EMBL/GenBank/DDBJ databases">
        <title>Idiomarina rhizosphaerae M1R2S28.</title>
        <authorList>
            <person name="Sun J.-Q."/>
            <person name="Li L.-F."/>
        </authorList>
    </citation>
    <scope>NUCLEOTIDE SEQUENCE</scope>
    <source>
        <strain evidence="2">M1R2S28</strain>
    </source>
</reference>
<keyword evidence="3" id="KW-1185">Reference proteome</keyword>
<dbReference type="InterPro" id="IPR021770">
    <property type="entry name" value="DUF3335"/>
</dbReference>
<dbReference type="SUPFAM" id="SSF55729">
    <property type="entry name" value="Acyl-CoA N-acyltransferases (Nat)"/>
    <property type="match status" value="1"/>
</dbReference>
<sequence>MASIQPARNEHLDAVAALEAVTFPEDAISKRSFRRFIESPSADFQVLLLNEKVIGYTVVLYRNNTNLARLYALVVEKEHRSNGYGRRLLQAAEDLADERHSLFLRTEVATSNTVGQQLMNSEGFRAIELREAYFPPSASQSTDALVLQKLLPRYEMGEDAGVGATEEYVPMLTQSTEFTCGPASLLMAMDYFGRPSSDPQAEELEIWRQATTIYMTSGHGGCGPHGLARAAFQRGLKVRVEVNTDQPLFVDSVRQEQKKTVMQRIQQADMTYLEKHGVPIVVRDYDVTLIKEDLSQGCLVMVLISTYQFDGIRAPHWVLICAADDDFIYINDPDYDTLPWESPTERQYLPVPISTFSKAFGYGGRKQKAAVVLSADLTTK</sequence>
<proteinExistence type="predicted"/>
<evidence type="ECO:0000313" key="2">
    <source>
        <dbReference type="EMBL" id="MCP1340391.1"/>
    </source>
</evidence>
<name>A0A9X2FWI8_9GAMM</name>
<dbReference type="Pfam" id="PF00583">
    <property type="entry name" value="Acetyltransf_1"/>
    <property type="match status" value="1"/>
</dbReference>
<evidence type="ECO:0000259" key="1">
    <source>
        <dbReference type="PROSITE" id="PS51186"/>
    </source>
</evidence>
<dbReference type="Proteomes" id="UP001139474">
    <property type="component" value="Unassembled WGS sequence"/>
</dbReference>
<dbReference type="Gene3D" id="3.40.630.30">
    <property type="match status" value="1"/>
</dbReference>
<comment type="caution">
    <text evidence="2">The sequence shown here is derived from an EMBL/GenBank/DDBJ whole genome shotgun (WGS) entry which is preliminary data.</text>
</comment>
<dbReference type="CDD" id="cd04301">
    <property type="entry name" value="NAT_SF"/>
    <property type="match status" value="1"/>
</dbReference>
<dbReference type="EMBL" id="JAMZDE010000008">
    <property type="protein sequence ID" value="MCP1340391.1"/>
    <property type="molecule type" value="Genomic_DNA"/>
</dbReference>
<gene>
    <name evidence="2" type="ORF">NJR55_12405</name>
</gene>
<organism evidence="2 3">
    <name type="scientific">Idiomarina rhizosphaerae</name>
    <dbReference type="NCBI Taxonomy" id="2961572"/>
    <lineage>
        <taxon>Bacteria</taxon>
        <taxon>Pseudomonadati</taxon>
        <taxon>Pseudomonadota</taxon>
        <taxon>Gammaproteobacteria</taxon>
        <taxon>Alteromonadales</taxon>
        <taxon>Idiomarinaceae</taxon>
        <taxon>Idiomarina</taxon>
    </lineage>
</organism>
<protein>
    <submittedName>
        <fullName evidence="2">GNAT family N-acetyltransferase/peptidase C39 family protein</fullName>
    </submittedName>
</protein>
<dbReference type="InterPro" id="IPR000182">
    <property type="entry name" value="GNAT_dom"/>
</dbReference>
<feature type="domain" description="N-acetyltransferase" evidence="1">
    <location>
        <begin position="2"/>
        <end position="152"/>
    </location>
</feature>
<dbReference type="Gene3D" id="3.90.70.10">
    <property type="entry name" value="Cysteine proteinases"/>
    <property type="match status" value="1"/>
</dbReference>
<accession>A0A9X2FWI8</accession>
<dbReference type="RefSeq" id="WP_253620235.1">
    <property type="nucleotide sequence ID" value="NZ_JAMZDE010000008.1"/>
</dbReference>
<dbReference type="InterPro" id="IPR016181">
    <property type="entry name" value="Acyl_CoA_acyltransferase"/>
</dbReference>
<dbReference type="GO" id="GO:0016747">
    <property type="term" value="F:acyltransferase activity, transferring groups other than amino-acyl groups"/>
    <property type="evidence" value="ECO:0007669"/>
    <property type="project" value="InterPro"/>
</dbReference>
<dbReference type="PROSITE" id="PS51186">
    <property type="entry name" value="GNAT"/>
    <property type="match status" value="1"/>
</dbReference>
<dbReference type="Pfam" id="PF11814">
    <property type="entry name" value="DUF3335"/>
    <property type="match status" value="1"/>
</dbReference>
<dbReference type="AlphaFoldDB" id="A0A9X2FWI8"/>